<proteinExistence type="predicted"/>
<dbReference type="AlphaFoldDB" id="A0A5C6C4H0"/>
<dbReference type="GO" id="GO:0003677">
    <property type="term" value="F:DNA binding"/>
    <property type="evidence" value="ECO:0007669"/>
    <property type="project" value="InterPro"/>
</dbReference>
<name>A0A5C6C4H0_9BACT</name>
<reference evidence="3 4" key="1">
    <citation type="submission" date="2019-02" db="EMBL/GenBank/DDBJ databases">
        <title>Deep-cultivation of Planctomycetes and their phenomic and genomic characterization uncovers novel biology.</title>
        <authorList>
            <person name="Wiegand S."/>
            <person name="Jogler M."/>
            <person name="Boedeker C."/>
            <person name="Pinto D."/>
            <person name="Vollmers J."/>
            <person name="Rivas-Marin E."/>
            <person name="Kohn T."/>
            <person name="Peeters S.H."/>
            <person name="Heuer A."/>
            <person name="Rast P."/>
            <person name="Oberbeckmann S."/>
            <person name="Bunk B."/>
            <person name="Jeske O."/>
            <person name="Meyerdierks A."/>
            <person name="Storesund J.E."/>
            <person name="Kallscheuer N."/>
            <person name="Luecker S."/>
            <person name="Lage O.M."/>
            <person name="Pohl T."/>
            <person name="Merkel B.J."/>
            <person name="Hornburger P."/>
            <person name="Mueller R.-W."/>
            <person name="Bruemmer F."/>
            <person name="Labrenz M."/>
            <person name="Spormann A.M."/>
            <person name="Op Den Camp H."/>
            <person name="Overmann J."/>
            <person name="Amann R."/>
            <person name="Jetten M.S.M."/>
            <person name="Mascher T."/>
            <person name="Medema M.H."/>
            <person name="Devos D.P."/>
            <person name="Kaster A.-K."/>
            <person name="Ovreas L."/>
            <person name="Rohde M."/>
            <person name="Galperin M.Y."/>
            <person name="Jogler C."/>
        </authorList>
    </citation>
    <scope>NUCLEOTIDE SEQUENCE [LARGE SCALE GENOMIC DNA]</scope>
    <source>
        <strain evidence="3 4">Pla52o</strain>
    </source>
</reference>
<protein>
    <submittedName>
        <fullName evidence="3">Bacterial regulatory protein, luxR family</fullName>
    </submittedName>
</protein>
<evidence type="ECO:0000313" key="3">
    <source>
        <dbReference type="EMBL" id="TWU17699.1"/>
    </source>
</evidence>
<dbReference type="EMBL" id="SJPT01000010">
    <property type="protein sequence ID" value="TWU17699.1"/>
    <property type="molecule type" value="Genomic_DNA"/>
</dbReference>
<comment type="caution">
    <text evidence="3">The sequence shown here is derived from an EMBL/GenBank/DDBJ whole genome shotgun (WGS) entry which is preliminary data.</text>
</comment>
<feature type="compositionally biased region" description="Polar residues" evidence="1">
    <location>
        <begin position="1"/>
        <end position="15"/>
    </location>
</feature>
<sequence>MDEISGGQSRGSPVPQSRGALNDGIRSMELTNRIDSAHQIHSRTFDLAKTQVVNALLQWAESSSGDEPDLSRFTDCVYIKDASGSIIRENRAFCDAFANGETMIGRPLSSDETFTHLDAVIMLGSPWIECQHFSSDAAGRMCALQTYERRLDEIEDPAFCILVVTRILGYLDKEEDVRRLSLREQFAVFNTFDDTDHTICRMIAEGESTKDIAAAVSLTTKSIENRRQRMLTSLGLQRPVEIVKMMVRLEENRLIGRRR</sequence>
<organism evidence="3 4">
    <name type="scientific">Novipirellula galeiformis</name>
    <dbReference type="NCBI Taxonomy" id="2528004"/>
    <lineage>
        <taxon>Bacteria</taxon>
        <taxon>Pseudomonadati</taxon>
        <taxon>Planctomycetota</taxon>
        <taxon>Planctomycetia</taxon>
        <taxon>Pirellulales</taxon>
        <taxon>Pirellulaceae</taxon>
        <taxon>Novipirellula</taxon>
    </lineage>
</organism>
<dbReference type="InterPro" id="IPR036388">
    <property type="entry name" value="WH-like_DNA-bd_sf"/>
</dbReference>
<dbReference type="GO" id="GO:0006355">
    <property type="term" value="P:regulation of DNA-templated transcription"/>
    <property type="evidence" value="ECO:0007669"/>
    <property type="project" value="InterPro"/>
</dbReference>
<dbReference type="OrthoDB" id="264244at2"/>
<evidence type="ECO:0000313" key="4">
    <source>
        <dbReference type="Proteomes" id="UP000316304"/>
    </source>
</evidence>
<evidence type="ECO:0000256" key="1">
    <source>
        <dbReference type="SAM" id="MobiDB-lite"/>
    </source>
</evidence>
<keyword evidence="4" id="KW-1185">Reference proteome</keyword>
<dbReference type="Gene3D" id="1.10.10.10">
    <property type="entry name" value="Winged helix-like DNA-binding domain superfamily/Winged helix DNA-binding domain"/>
    <property type="match status" value="1"/>
</dbReference>
<dbReference type="InterPro" id="IPR000792">
    <property type="entry name" value="Tscrpt_reg_LuxR_C"/>
</dbReference>
<dbReference type="Proteomes" id="UP000316304">
    <property type="component" value="Unassembled WGS sequence"/>
</dbReference>
<dbReference type="Pfam" id="PF00196">
    <property type="entry name" value="GerE"/>
    <property type="match status" value="1"/>
</dbReference>
<dbReference type="InterPro" id="IPR016032">
    <property type="entry name" value="Sig_transdc_resp-reg_C-effctor"/>
</dbReference>
<evidence type="ECO:0000259" key="2">
    <source>
        <dbReference type="SMART" id="SM00421"/>
    </source>
</evidence>
<gene>
    <name evidence="3" type="ORF">Pla52o_49140</name>
</gene>
<accession>A0A5C6C4H0</accession>
<feature type="domain" description="HTH luxR-type" evidence="2">
    <location>
        <begin position="189"/>
        <end position="246"/>
    </location>
</feature>
<dbReference type="SUPFAM" id="SSF46894">
    <property type="entry name" value="C-terminal effector domain of the bipartite response regulators"/>
    <property type="match status" value="1"/>
</dbReference>
<feature type="region of interest" description="Disordered" evidence="1">
    <location>
        <begin position="1"/>
        <end position="22"/>
    </location>
</feature>
<dbReference type="SMART" id="SM00421">
    <property type="entry name" value="HTH_LUXR"/>
    <property type="match status" value="1"/>
</dbReference>